<dbReference type="Gene3D" id="1.10.287.110">
    <property type="entry name" value="DnaJ domain"/>
    <property type="match status" value="1"/>
</dbReference>
<keyword evidence="3" id="KW-0963">Cytoplasm</keyword>
<dbReference type="OrthoDB" id="1690618at2759"/>
<feature type="region of interest" description="Disordered" evidence="7">
    <location>
        <begin position="539"/>
        <end position="581"/>
    </location>
</feature>
<keyword evidence="6" id="KW-0539">Nucleus</keyword>
<dbReference type="InterPro" id="IPR001005">
    <property type="entry name" value="SANT/Myb"/>
</dbReference>
<organism evidence="10 11">
    <name type="scientific">Aphidius gifuensis</name>
    <name type="common">Parasitoid wasp</name>
    <dbReference type="NCBI Taxonomy" id="684658"/>
    <lineage>
        <taxon>Eukaryota</taxon>
        <taxon>Metazoa</taxon>
        <taxon>Ecdysozoa</taxon>
        <taxon>Arthropoda</taxon>
        <taxon>Hexapoda</taxon>
        <taxon>Insecta</taxon>
        <taxon>Pterygota</taxon>
        <taxon>Neoptera</taxon>
        <taxon>Endopterygota</taxon>
        <taxon>Hymenoptera</taxon>
        <taxon>Apocrita</taxon>
        <taxon>Ichneumonoidea</taxon>
        <taxon>Braconidae</taxon>
        <taxon>Aphidiinae</taxon>
        <taxon>Aphidius</taxon>
    </lineage>
</organism>
<dbReference type="PROSITE" id="PS50076">
    <property type="entry name" value="DNAJ_2"/>
    <property type="match status" value="1"/>
</dbReference>
<evidence type="ECO:0000259" key="8">
    <source>
        <dbReference type="PROSITE" id="PS50076"/>
    </source>
</evidence>
<dbReference type="SMART" id="SM00271">
    <property type="entry name" value="DnaJ"/>
    <property type="match status" value="1"/>
</dbReference>
<keyword evidence="5" id="KW-0143">Chaperone</keyword>
<dbReference type="InterPro" id="IPR032003">
    <property type="entry name" value="RAC_head"/>
</dbReference>
<dbReference type="GO" id="GO:0005829">
    <property type="term" value="C:cytosol"/>
    <property type="evidence" value="ECO:0007669"/>
    <property type="project" value="TreeGrafter"/>
</dbReference>
<evidence type="ECO:0000256" key="5">
    <source>
        <dbReference type="ARBA" id="ARBA00023186"/>
    </source>
</evidence>
<dbReference type="Pfam" id="PF16717">
    <property type="entry name" value="RAC_head"/>
    <property type="match status" value="1"/>
</dbReference>
<keyword evidence="4" id="KW-0677">Repeat</keyword>
<dbReference type="SUPFAM" id="SSF46565">
    <property type="entry name" value="Chaperone J-domain"/>
    <property type="match status" value="1"/>
</dbReference>
<accession>A0A834XQJ2</accession>
<dbReference type="InterPro" id="IPR044634">
    <property type="entry name" value="Zuotin/DnaJC2"/>
</dbReference>
<evidence type="ECO:0000256" key="2">
    <source>
        <dbReference type="ARBA" id="ARBA00004496"/>
    </source>
</evidence>
<dbReference type="Gene3D" id="1.10.10.60">
    <property type="entry name" value="Homeodomain-like"/>
    <property type="match status" value="2"/>
</dbReference>
<dbReference type="Proteomes" id="UP000639338">
    <property type="component" value="Unassembled WGS sequence"/>
</dbReference>
<keyword evidence="11" id="KW-1185">Reference proteome</keyword>
<dbReference type="PROSITE" id="PS50090">
    <property type="entry name" value="MYB_LIKE"/>
    <property type="match status" value="1"/>
</dbReference>
<name>A0A834XQJ2_APHGI</name>
<dbReference type="InterPro" id="IPR036869">
    <property type="entry name" value="J_dom_sf"/>
</dbReference>
<dbReference type="AlphaFoldDB" id="A0A834XQJ2"/>
<evidence type="ECO:0000256" key="4">
    <source>
        <dbReference type="ARBA" id="ARBA00022737"/>
    </source>
</evidence>
<dbReference type="SUPFAM" id="SSF46689">
    <property type="entry name" value="Homeodomain-like"/>
    <property type="match status" value="2"/>
</dbReference>
<evidence type="ECO:0000256" key="7">
    <source>
        <dbReference type="SAM" id="MobiDB-lite"/>
    </source>
</evidence>
<comment type="caution">
    <text evidence="10">The sequence shown here is derived from an EMBL/GenBank/DDBJ whole genome shotgun (WGS) entry which is preliminary data.</text>
</comment>
<dbReference type="Pfam" id="PF00226">
    <property type="entry name" value="DnaJ"/>
    <property type="match status" value="1"/>
</dbReference>
<dbReference type="GO" id="GO:0005634">
    <property type="term" value="C:nucleus"/>
    <property type="evidence" value="ECO:0007669"/>
    <property type="project" value="UniProtKB-SubCell"/>
</dbReference>
<dbReference type="GO" id="GO:0030544">
    <property type="term" value="F:Hsp70 protein binding"/>
    <property type="evidence" value="ECO:0007669"/>
    <property type="project" value="InterPro"/>
</dbReference>
<dbReference type="Pfam" id="PF00249">
    <property type="entry name" value="Myb_DNA-binding"/>
    <property type="match status" value="1"/>
</dbReference>
<reference evidence="10 11" key="1">
    <citation type="submission" date="2020-08" db="EMBL/GenBank/DDBJ databases">
        <title>Aphidius gifuensis genome sequencing and assembly.</title>
        <authorList>
            <person name="Du Z."/>
        </authorList>
    </citation>
    <scope>NUCLEOTIDE SEQUENCE [LARGE SCALE GENOMIC DNA]</scope>
    <source>
        <strain evidence="10">YNYX2018</strain>
        <tissue evidence="10">Adults</tissue>
    </source>
</reference>
<dbReference type="Pfam" id="PF23082">
    <property type="entry name" value="Myb_DNA-binding_2"/>
    <property type="match status" value="1"/>
</dbReference>
<evidence type="ECO:0000313" key="10">
    <source>
        <dbReference type="EMBL" id="KAF7989812.1"/>
    </source>
</evidence>
<evidence type="ECO:0000259" key="9">
    <source>
        <dbReference type="PROSITE" id="PS50090"/>
    </source>
</evidence>
<comment type="subcellular location">
    <subcellularLocation>
        <location evidence="2">Cytoplasm</location>
    </subcellularLocation>
    <subcellularLocation>
        <location evidence="1">Nucleus</location>
    </subcellularLocation>
</comment>
<feature type="compositionally biased region" description="Low complexity" evidence="7">
    <location>
        <begin position="548"/>
        <end position="570"/>
    </location>
</feature>
<dbReference type="GO" id="GO:0006450">
    <property type="term" value="P:regulation of translational fidelity"/>
    <property type="evidence" value="ECO:0007669"/>
    <property type="project" value="InterPro"/>
</dbReference>
<dbReference type="FunFam" id="1.10.10.60:FF:000180">
    <property type="entry name" value="DnaJ (Hsp40) homolog, subfamily C, member 2"/>
    <property type="match status" value="1"/>
</dbReference>
<dbReference type="PANTHER" id="PTHR43999:SF1">
    <property type="entry name" value="DNAJ HOMOLOG SUBFAMILY C MEMBER 2"/>
    <property type="match status" value="1"/>
</dbReference>
<dbReference type="InterPro" id="IPR054076">
    <property type="entry name" value="ZUO1-like_ZHD"/>
</dbReference>
<protein>
    <recommendedName>
        <fullName evidence="12">DnaJ homolog subfamily C member 2</fullName>
    </recommendedName>
</protein>
<dbReference type="Pfam" id="PF21884">
    <property type="entry name" value="ZUO1-like_ZHD"/>
    <property type="match status" value="1"/>
</dbReference>
<dbReference type="SMART" id="SM00717">
    <property type="entry name" value="SANT"/>
    <property type="match status" value="2"/>
</dbReference>
<dbReference type="InterPro" id="IPR042569">
    <property type="entry name" value="RAC_head_sf"/>
</dbReference>
<feature type="region of interest" description="Disordered" evidence="7">
    <location>
        <begin position="280"/>
        <end position="328"/>
    </location>
</feature>
<feature type="region of interest" description="Disordered" evidence="7">
    <location>
        <begin position="46"/>
        <end position="65"/>
    </location>
</feature>
<evidence type="ECO:0008006" key="12">
    <source>
        <dbReference type="Google" id="ProtNLM"/>
    </source>
</evidence>
<feature type="domain" description="J" evidence="8">
    <location>
        <begin position="87"/>
        <end position="159"/>
    </location>
</feature>
<dbReference type="Gene3D" id="1.10.8.840">
    <property type="entry name" value="Ribosome-associated complex head domain"/>
    <property type="match status" value="1"/>
</dbReference>
<evidence type="ECO:0000256" key="1">
    <source>
        <dbReference type="ARBA" id="ARBA00004123"/>
    </source>
</evidence>
<dbReference type="CDD" id="cd06257">
    <property type="entry name" value="DnaJ"/>
    <property type="match status" value="1"/>
</dbReference>
<feature type="domain" description="Myb-like" evidence="9">
    <location>
        <begin position="603"/>
        <end position="658"/>
    </location>
</feature>
<dbReference type="InterPro" id="IPR009057">
    <property type="entry name" value="Homeodomain-like_sf"/>
</dbReference>
<dbReference type="PANTHER" id="PTHR43999">
    <property type="entry name" value="DNAJ HOMOLOG SUBFAMILY C MEMBER 2"/>
    <property type="match status" value="1"/>
</dbReference>
<dbReference type="EMBL" id="JACMRX010000005">
    <property type="protein sequence ID" value="KAF7989812.1"/>
    <property type="molecule type" value="Genomic_DNA"/>
</dbReference>
<sequence>MTESNEENDCIIFNTISDLKKINVEVAGPVVLHAIGHTTRLKTRFERGSALNKTPESSDNEDEEEAVIEDDLDYLRSLDPKEWKNQDHYAVLGLKKYRYEASEDMIKRAYKQKILKHHPDKRKAMGEEIRGDDDYFTCITRAWEQLGTAPKRRSYDSVDPFFSDDIPDEKDAKNKFYDVMNKAFEYNSRWSNKKPVPKLGNAETPRKTVERFYSFWYDFESWREYSYEDEEDKDSAQDRETRKWIEKKNKQTRAKRKKEEMSRIRLLVDTAYNLDPRIKQFHQDDKDKKTAAKRAKQEAARARQVEEDRITREAAEKEREEKLKRETEEKLKQSILKQERETLKKALKKERKALRDICKTSAYFSNCPTESIRHMEFVEKFCETFKLNELELAVKALRTDGRTAFLQLIANTENKKEQTNHVEIINNSLEMKNNINDKQQNKNIDWSEHDLQLLIKAVNLFPAGTVQRWEVVANFINQHTNNGITREPKDVLAKAKDLQSTDFSKSSLKESANKKAFDNFIAEKKTKDAVEERMPAVTERLDPPPATTTPTPAATTKIIPPTVTPTIPTTNNNHCNKQNDTTTTTNDIITEITDDVSQIQIDKQQEQPQAWTPFEQNLLEQALKTYSSTTGPEKWDLISACIPSRTKKDCMKRYKELVKLFKDKKAAQTGKQ</sequence>
<dbReference type="GO" id="GO:0051083">
    <property type="term" value="P:'de novo' cotranslational protein folding"/>
    <property type="evidence" value="ECO:0007669"/>
    <property type="project" value="InterPro"/>
</dbReference>
<proteinExistence type="predicted"/>
<dbReference type="CDD" id="cd00167">
    <property type="entry name" value="SANT"/>
    <property type="match status" value="1"/>
</dbReference>
<dbReference type="GO" id="GO:0043022">
    <property type="term" value="F:ribosome binding"/>
    <property type="evidence" value="ECO:0007669"/>
    <property type="project" value="InterPro"/>
</dbReference>
<evidence type="ECO:0000256" key="3">
    <source>
        <dbReference type="ARBA" id="ARBA00022490"/>
    </source>
</evidence>
<evidence type="ECO:0000256" key="6">
    <source>
        <dbReference type="ARBA" id="ARBA00023242"/>
    </source>
</evidence>
<gene>
    <name evidence="10" type="ORF">HCN44_008486</name>
</gene>
<dbReference type="InterPro" id="IPR001623">
    <property type="entry name" value="DnaJ_domain"/>
</dbReference>
<evidence type="ECO:0000313" key="11">
    <source>
        <dbReference type="Proteomes" id="UP000639338"/>
    </source>
</evidence>